<sequence>MRSHHGMITHKTSLKESLCIVDPVLSHAQLSVHIYINLHTVLQWLHNSVSRTTGSFPGTSLRERVWVPPSITQCAGSSPLYTMISAVTRH</sequence>
<dbReference type="Gramene" id="Mp7g15170.1">
    <property type="protein sequence ID" value="Mp7g15170.1.cds1"/>
    <property type="gene ID" value="Mp7g15170"/>
</dbReference>
<dbReference type="EMBL" id="KZ772681">
    <property type="protein sequence ID" value="PTQ47121.1"/>
    <property type="molecule type" value="Genomic_DNA"/>
</dbReference>
<dbReference type="Proteomes" id="UP000244005">
    <property type="component" value="Unassembled WGS sequence"/>
</dbReference>
<reference evidence="2" key="1">
    <citation type="journal article" date="2017" name="Cell">
        <title>Insights into land plant evolution garnered from the Marchantia polymorpha genome.</title>
        <authorList>
            <person name="Bowman J.L."/>
            <person name="Kohchi T."/>
            <person name="Yamato K.T."/>
            <person name="Jenkins J."/>
            <person name="Shu S."/>
            <person name="Ishizaki K."/>
            <person name="Yamaoka S."/>
            <person name="Nishihama R."/>
            <person name="Nakamura Y."/>
            <person name="Berger F."/>
            <person name="Adam C."/>
            <person name="Aki S.S."/>
            <person name="Althoff F."/>
            <person name="Araki T."/>
            <person name="Arteaga-Vazquez M.A."/>
            <person name="Balasubrmanian S."/>
            <person name="Barry K."/>
            <person name="Bauer D."/>
            <person name="Boehm C.R."/>
            <person name="Briginshaw L."/>
            <person name="Caballero-Perez J."/>
            <person name="Catarino B."/>
            <person name="Chen F."/>
            <person name="Chiyoda S."/>
            <person name="Chovatia M."/>
            <person name="Davies K.M."/>
            <person name="Delmans M."/>
            <person name="Demura T."/>
            <person name="Dierschke T."/>
            <person name="Dolan L."/>
            <person name="Dorantes-Acosta A.E."/>
            <person name="Eklund D.M."/>
            <person name="Florent S.N."/>
            <person name="Flores-Sandoval E."/>
            <person name="Fujiyama A."/>
            <person name="Fukuzawa H."/>
            <person name="Galik B."/>
            <person name="Grimanelli D."/>
            <person name="Grimwood J."/>
            <person name="Grossniklaus U."/>
            <person name="Hamada T."/>
            <person name="Haseloff J."/>
            <person name="Hetherington A.J."/>
            <person name="Higo A."/>
            <person name="Hirakawa Y."/>
            <person name="Hundley H.N."/>
            <person name="Ikeda Y."/>
            <person name="Inoue K."/>
            <person name="Inoue S.I."/>
            <person name="Ishida S."/>
            <person name="Jia Q."/>
            <person name="Kakita M."/>
            <person name="Kanazawa T."/>
            <person name="Kawai Y."/>
            <person name="Kawashima T."/>
            <person name="Kennedy M."/>
            <person name="Kinose K."/>
            <person name="Kinoshita T."/>
            <person name="Kohara Y."/>
            <person name="Koide E."/>
            <person name="Komatsu K."/>
            <person name="Kopischke S."/>
            <person name="Kubo M."/>
            <person name="Kyozuka J."/>
            <person name="Lagercrantz U."/>
            <person name="Lin S.S."/>
            <person name="Lindquist E."/>
            <person name="Lipzen A.M."/>
            <person name="Lu C.W."/>
            <person name="De Luna E."/>
            <person name="Martienssen R.A."/>
            <person name="Minamino N."/>
            <person name="Mizutani M."/>
            <person name="Mizutani M."/>
            <person name="Mochizuki N."/>
            <person name="Monte I."/>
            <person name="Mosher R."/>
            <person name="Nagasaki H."/>
            <person name="Nakagami H."/>
            <person name="Naramoto S."/>
            <person name="Nishitani K."/>
            <person name="Ohtani M."/>
            <person name="Okamoto T."/>
            <person name="Okumura M."/>
            <person name="Phillips J."/>
            <person name="Pollak B."/>
            <person name="Reinders A."/>
            <person name="Rovekamp M."/>
            <person name="Sano R."/>
            <person name="Sawa S."/>
            <person name="Schmid M.W."/>
            <person name="Shirakawa M."/>
            <person name="Solano R."/>
            <person name="Spunde A."/>
            <person name="Suetsugu N."/>
            <person name="Sugano S."/>
            <person name="Sugiyama A."/>
            <person name="Sun R."/>
            <person name="Suzuki Y."/>
            <person name="Takenaka M."/>
            <person name="Takezawa D."/>
            <person name="Tomogane H."/>
            <person name="Tsuzuki M."/>
            <person name="Ueda T."/>
            <person name="Umeda M."/>
            <person name="Ward J.M."/>
            <person name="Watanabe Y."/>
            <person name="Yazaki K."/>
            <person name="Yokoyama R."/>
            <person name="Yoshitake Y."/>
            <person name="Yotsui I."/>
            <person name="Zachgo S."/>
            <person name="Schmutz J."/>
        </authorList>
    </citation>
    <scope>NUCLEOTIDE SEQUENCE [LARGE SCALE GENOMIC DNA]</scope>
    <source>
        <strain evidence="2">Tak-1</strain>
    </source>
</reference>
<evidence type="ECO:0000313" key="1">
    <source>
        <dbReference type="EMBL" id="PTQ47121.1"/>
    </source>
</evidence>
<proteinExistence type="predicted"/>
<evidence type="ECO:0000313" key="2">
    <source>
        <dbReference type="Proteomes" id="UP000244005"/>
    </source>
</evidence>
<accession>A0A2R6XM09</accession>
<gene>
    <name evidence="1" type="ORF">MARPO_0009s0201</name>
</gene>
<name>A0A2R6XM09_MARPO</name>
<protein>
    <submittedName>
        <fullName evidence="1">Uncharacterized protein</fullName>
    </submittedName>
</protein>
<keyword evidence="2" id="KW-1185">Reference proteome</keyword>
<dbReference type="AlphaFoldDB" id="A0A2R6XM09"/>
<organism evidence="1 2">
    <name type="scientific">Marchantia polymorpha</name>
    <name type="common">Common liverwort</name>
    <name type="synonym">Marchantia aquatica</name>
    <dbReference type="NCBI Taxonomy" id="3197"/>
    <lineage>
        <taxon>Eukaryota</taxon>
        <taxon>Viridiplantae</taxon>
        <taxon>Streptophyta</taxon>
        <taxon>Embryophyta</taxon>
        <taxon>Marchantiophyta</taxon>
        <taxon>Marchantiopsida</taxon>
        <taxon>Marchantiidae</taxon>
        <taxon>Marchantiales</taxon>
        <taxon>Marchantiaceae</taxon>
        <taxon>Marchantia</taxon>
    </lineage>
</organism>